<evidence type="ECO:0000313" key="3">
    <source>
        <dbReference type="Proteomes" id="UP000054560"/>
    </source>
</evidence>
<keyword evidence="1" id="KW-0472">Membrane</keyword>
<dbReference type="AlphaFoldDB" id="A0A0L0FGE2"/>
<feature type="transmembrane region" description="Helical" evidence="1">
    <location>
        <begin position="180"/>
        <end position="203"/>
    </location>
</feature>
<dbReference type="GeneID" id="25912455"/>
<feature type="transmembrane region" description="Helical" evidence="1">
    <location>
        <begin position="294"/>
        <end position="317"/>
    </location>
</feature>
<evidence type="ECO:0000313" key="2">
    <source>
        <dbReference type="EMBL" id="KNC75526.1"/>
    </source>
</evidence>
<feature type="transmembrane region" description="Helical" evidence="1">
    <location>
        <begin position="254"/>
        <end position="274"/>
    </location>
</feature>
<keyword evidence="1" id="KW-1133">Transmembrane helix</keyword>
<organism evidence="2 3">
    <name type="scientific">Sphaeroforma arctica JP610</name>
    <dbReference type="NCBI Taxonomy" id="667725"/>
    <lineage>
        <taxon>Eukaryota</taxon>
        <taxon>Ichthyosporea</taxon>
        <taxon>Ichthyophonida</taxon>
        <taxon>Sphaeroforma</taxon>
    </lineage>
</organism>
<name>A0A0L0FGE2_9EUKA</name>
<feature type="transmembrane region" description="Helical" evidence="1">
    <location>
        <begin position="215"/>
        <end position="242"/>
    </location>
</feature>
<dbReference type="Proteomes" id="UP000054560">
    <property type="component" value="Unassembled WGS sequence"/>
</dbReference>
<evidence type="ECO:0000256" key="1">
    <source>
        <dbReference type="SAM" id="Phobius"/>
    </source>
</evidence>
<proteinExistence type="predicted"/>
<accession>A0A0L0FGE2</accession>
<reference evidence="2 3" key="1">
    <citation type="submission" date="2011-02" db="EMBL/GenBank/DDBJ databases">
        <title>The Genome Sequence of Sphaeroforma arctica JP610.</title>
        <authorList>
            <consortium name="The Broad Institute Genome Sequencing Platform"/>
            <person name="Russ C."/>
            <person name="Cuomo C."/>
            <person name="Young S.K."/>
            <person name="Zeng Q."/>
            <person name="Gargeya S."/>
            <person name="Alvarado L."/>
            <person name="Berlin A."/>
            <person name="Chapman S.B."/>
            <person name="Chen Z."/>
            <person name="Freedman E."/>
            <person name="Gellesch M."/>
            <person name="Goldberg J."/>
            <person name="Griggs A."/>
            <person name="Gujja S."/>
            <person name="Heilman E."/>
            <person name="Heiman D."/>
            <person name="Howarth C."/>
            <person name="Mehta T."/>
            <person name="Neiman D."/>
            <person name="Pearson M."/>
            <person name="Roberts A."/>
            <person name="Saif S."/>
            <person name="Shea T."/>
            <person name="Shenoy N."/>
            <person name="Sisk P."/>
            <person name="Stolte C."/>
            <person name="Sykes S."/>
            <person name="White J."/>
            <person name="Yandava C."/>
            <person name="Burger G."/>
            <person name="Gray M.W."/>
            <person name="Holland P.W.H."/>
            <person name="King N."/>
            <person name="Lang F.B.F."/>
            <person name="Roger A.J."/>
            <person name="Ruiz-Trillo I."/>
            <person name="Haas B."/>
            <person name="Nusbaum C."/>
            <person name="Birren B."/>
        </authorList>
    </citation>
    <scope>NUCLEOTIDE SEQUENCE [LARGE SCALE GENOMIC DNA]</scope>
    <source>
        <strain evidence="2 3">JP610</strain>
    </source>
</reference>
<keyword evidence="1" id="KW-0812">Transmembrane</keyword>
<dbReference type="RefSeq" id="XP_014149428.1">
    <property type="nucleotide sequence ID" value="XM_014293953.1"/>
</dbReference>
<protein>
    <submittedName>
        <fullName evidence="2">Uncharacterized protein</fullName>
    </submittedName>
</protein>
<keyword evidence="3" id="KW-1185">Reference proteome</keyword>
<dbReference type="EMBL" id="KQ243569">
    <property type="protein sequence ID" value="KNC75526.1"/>
    <property type="molecule type" value="Genomic_DNA"/>
</dbReference>
<gene>
    <name evidence="2" type="ORF">SARC_11951</name>
</gene>
<feature type="transmembrane region" description="Helical" evidence="1">
    <location>
        <begin position="132"/>
        <end position="152"/>
    </location>
</feature>
<feature type="transmembrane region" description="Helical" evidence="1">
    <location>
        <begin position="405"/>
        <end position="427"/>
    </location>
</feature>
<feature type="transmembrane region" description="Helical" evidence="1">
    <location>
        <begin position="329"/>
        <end position="348"/>
    </location>
</feature>
<feature type="transmembrane region" description="Helical" evidence="1">
    <location>
        <begin position="368"/>
        <end position="385"/>
    </location>
</feature>
<sequence>MGSVVRENLDMESVVKKSVDVESVDMESVNNVGGADIVQGGIAQVVYTPDVSHLDYKTSKRGTDMAKSTKLDKPAILSTASDTIADDTASGEDTPSVESSNVVLSENRQGDLGLISTIRKVYRKKQMSQRDFGLIARCAVVLNVLTVFLFYGTMYTLCSLTLKTRAPWLYKMPWGENDTIVIMLTVTFCVTFLMVTVCTVVCLQKRNHPLVKSRGVFFIAGVGLTSAIVSVLQYCIALSFFIPAMWDQRKHHMALYLLMAEYVTVTATLSLIVARERILFVIFIRHPFKRHVRFHRYFTGIVGCMFILSVFCFLPYLLAHLLQWNNISYYALFVLIPWGLSMGLLAYYTYRTRKISESFSDWRSNCRIGIVLAVASNLIVFFAVFNVGNTEYGGLLPNSWKLFFFYHASMAKIGYTVMDLFALLAIISAGNVGICKKLSPTASTWKSSFDCVTDPAQTAQI</sequence>